<dbReference type="Gene3D" id="3.50.4.10">
    <property type="entry name" value="Hepatocyte Growth Factor"/>
    <property type="match status" value="1"/>
</dbReference>
<feature type="chain" id="PRO_5042970419" description="Apple domain-containing protein" evidence="1">
    <location>
        <begin position="20"/>
        <end position="125"/>
    </location>
</feature>
<comment type="caution">
    <text evidence="3">The sequence shown here is derived from an EMBL/GenBank/DDBJ whole genome shotgun (WGS) entry which is preliminary data.</text>
</comment>
<organism evidence="3 4">
    <name type="scientific">Diplogelasinospora grovesii</name>
    <dbReference type="NCBI Taxonomy" id="303347"/>
    <lineage>
        <taxon>Eukaryota</taxon>
        <taxon>Fungi</taxon>
        <taxon>Dikarya</taxon>
        <taxon>Ascomycota</taxon>
        <taxon>Pezizomycotina</taxon>
        <taxon>Sordariomycetes</taxon>
        <taxon>Sordariomycetidae</taxon>
        <taxon>Sordariales</taxon>
        <taxon>Diplogelasinosporaceae</taxon>
        <taxon>Diplogelasinospora</taxon>
    </lineage>
</organism>
<evidence type="ECO:0000313" key="3">
    <source>
        <dbReference type="EMBL" id="KAK3938336.1"/>
    </source>
</evidence>
<dbReference type="SUPFAM" id="SSF57414">
    <property type="entry name" value="Hairpin loop containing domain-like"/>
    <property type="match status" value="1"/>
</dbReference>
<evidence type="ECO:0000313" key="4">
    <source>
        <dbReference type="Proteomes" id="UP001303473"/>
    </source>
</evidence>
<protein>
    <recommendedName>
        <fullName evidence="2">Apple domain-containing protein</fullName>
    </recommendedName>
</protein>
<sequence length="125" mass="12797">MKSFTAIVALAAFFSAAAANPLAPRAQMCNQTPTASNANANNNNVQSIATPTCSTAEACQQQCTANSQCQSFVFGLPPTGSTPTCMLFAVPASEVPNQGTDLNVFDKACTSVPTGAPTHSKPQGQ</sequence>
<dbReference type="EMBL" id="MU853832">
    <property type="protein sequence ID" value="KAK3938336.1"/>
    <property type="molecule type" value="Genomic_DNA"/>
</dbReference>
<name>A0AAN6N4C6_9PEZI</name>
<dbReference type="PROSITE" id="PS50948">
    <property type="entry name" value="PAN"/>
    <property type="match status" value="1"/>
</dbReference>
<dbReference type="InterPro" id="IPR003609">
    <property type="entry name" value="Pan_app"/>
</dbReference>
<dbReference type="Pfam" id="PF14295">
    <property type="entry name" value="PAN_4"/>
    <property type="match status" value="1"/>
</dbReference>
<dbReference type="AlphaFoldDB" id="A0AAN6N4C6"/>
<gene>
    <name evidence="3" type="ORF">QBC46DRAFT_292734</name>
</gene>
<accession>A0AAN6N4C6</accession>
<feature type="signal peptide" evidence="1">
    <location>
        <begin position="1"/>
        <end position="19"/>
    </location>
</feature>
<dbReference type="Proteomes" id="UP001303473">
    <property type="component" value="Unassembled WGS sequence"/>
</dbReference>
<proteinExistence type="predicted"/>
<keyword evidence="1" id="KW-0732">Signal</keyword>
<reference evidence="4" key="1">
    <citation type="journal article" date="2023" name="Mol. Phylogenet. Evol.">
        <title>Genome-scale phylogeny and comparative genomics of the fungal order Sordariales.</title>
        <authorList>
            <person name="Hensen N."/>
            <person name="Bonometti L."/>
            <person name="Westerberg I."/>
            <person name="Brannstrom I.O."/>
            <person name="Guillou S."/>
            <person name="Cros-Aarteil S."/>
            <person name="Calhoun S."/>
            <person name="Haridas S."/>
            <person name="Kuo A."/>
            <person name="Mondo S."/>
            <person name="Pangilinan J."/>
            <person name="Riley R."/>
            <person name="LaButti K."/>
            <person name="Andreopoulos B."/>
            <person name="Lipzen A."/>
            <person name="Chen C."/>
            <person name="Yan M."/>
            <person name="Daum C."/>
            <person name="Ng V."/>
            <person name="Clum A."/>
            <person name="Steindorff A."/>
            <person name="Ohm R.A."/>
            <person name="Martin F."/>
            <person name="Silar P."/>
            <person name="Natvig D.O."/>
            <person name="Lalanne C."/>
            <person name="Gautier V."/>
            <person name="Ament-Velasquez S.L."/>
            <person name="Kruys A."/>
            <person name="Hutchinson M.I."/>
            <person name="Powell A.J."/>
            <person name="Barry K."/>
            <person name="Miller A.N."/>
            <person name="Grigoriev I.V."/>
            <person name="Debuchy R."/>
            <person name="Gladieux P."/>
            <person name="Hiltunen Thoren M."/>
            <person name="Johannesson H."/>
        </authorList>
    </citation>
    <scope>NUCLEOTIDE SEQUENCE [LARGE SCALE GENOMIC DNA]</scope>
    <source>
        <strain evidence="4">CBS 340.73</strain>
    </source>
</reference>
<feature type="domain" description="Apple" evidence="2">
    <location>
        <begin position="29"/>
        <end position="109"/>
    </location>
</feature>
<evidence type="ECO:0000256" key="1">
    <source>
        <dbReference type="SAM" id="SignalP"/>
    </source>
</evidence>
<keyword evidence="4" id="KW-1185">Reference proteome</keyword>
<evidence type="ECO:0000259" key="2">
    <source>
        <dbReference type="PROSITE" id="PS50948"/>
    </source>
</evidence>